<dbReference type="GeneID" id="25739764"/>
<dbReference type="OrthoDB" id="2018137at2759"/>
<feature type="region of interest" description="Disordered" evidence="1">
    <location>
        <begin position="124"/>
        <end position="161"/>
    </location>
</feature>
<feature type="transmembrane region" description="Helical" evidence="2">
    <location>
        <begin position="94"/>
        <end position="113"/>
    </location>
</feature>
<evidence type="ECO:0000313" key="4">
    <source>
        <dbReference type="Proteomes" id="UP000054498"/>
    </source>
</evidence>
<dbReference type="KEGG" id="mng:MNEG_6888"/>
<feature type="compositionally biased region" description="Low complexity" evidence="1">
    <location>
        <begin position="129"/>
        <end position="141"/>
    </location>
</feature>
<dbReference type="STRING" id="145388.A0A0D2L137"/>
<dbReference type="PANTHER" id="PTHR31033:SF18">
    <property type="entry name" value="OS06G0115800 PROTEIN"/>
    <property type="match status" value="1"/>
</dbReference>
<keyword evidence="2" id="KW-0472">Membrane</keyword>
<evidence type="ECO:0000256" key="1">
    <source>
        <dbReference type="SAM" id="MobiDB-lite"/>
    </source>
</evidence>
<keyword evidence="4" id="KW-1185">Reference proteome</keyword>
<feature type="transmembrane region" description="Helical" evidence="2">
    <location>
        <begin position="39"/>
        <end position="57"/>
    </location>
</feature>
<protein>
    <submittedName>
        <fullName evidence="3">Uncharacterized protein</fullName>
    </submittedName>
</protein>
<dbReference type="RefSeq" id="XP_013900093.1">
    <property type="nucleotide sequence ID" value="XM_014044639.1"/>
</dbReference>
<dbReference type="PANTHER" id="PTHR31033">
    <property type="entry name" value="PROTEIN, PUTATIVE-RELATED"/>
    <property type="match status" value="1"/>
</dbReference>
<accession>A0A0D2L137</accession>
<feature type="compositionally biased region" description="Low complexity" evidence="1">
    <location>
        <begin position="149"/>
        <end position="161"/>
    </location>
</feature>
<organism evidence="3 4">
    <name type="scientific">Monoraphidium neglectum</name>
    <dbReference type="NCBI Taxonomy" id="145388"/>
    <lineage>
        <taxon>Eukaryota</taxon>
        <taxon>Viridiplantae</taxon>
        <taxon>Chlorophyta</taxon>
        <taxon>core chlorophytes</taxon>
        <taxon>Chlorophyceae</taxon>
        <taxon>CS clade</taxon>
        <taxon>Sphaeropleales</taxon>
        <taxon>Selenastraceae</taxon>
        <taxon>Monoraphidium</taxon>
    </lineage>
</organism>
<dbReference type="Proteomes" id="UP000054498">
    <property type="component" value="Unassembled WGS sequence"/>
</dbReference>
<evidence type="ECO:0000313" key="3">
    <source>
        <dbReference type="EMBL" id="KIZ01074.1"/>
    </source>
</evidence>
<dbReference type="EMBL" id="KK101386">
    <property type="protein sequence ID" value="KIZ01074.1"/>
    <property type="molecule type" value="Genomic_DNA"/>
</dbReference>
<proteinExistence type="predicted"/>
<evidence type="ECO:0000256" key="2">
    <source>
        <dbReference type="SAM" id="Phobius"/>
    </source>
</evidence>
<gene>
    <name evidence="3" type="ORF">MNEG_6888</name>
</gene>
<keyword evidence="2" id="KW-0812">Transmembrane</keyword>
<name>A0A0D2L137_9CHLO</name>
<keyword evidence="2" id="KW-1133">Transmembrane helix</keyword>
<dbReference type="AlphaFoldDB" id="A0A0D2L137"/>
<sequence length="220" mass="22517">MAGVVFNSYGKLQCPEPIIAARAALARTAPVRQLRPQALPLKLLAVAATAAAVNVPCGAWREHFEKFSFGWFVAVHATIPFVAMLRKAVVMPKLAIAVTIAAAIAGQVIGSRLERARLAAERERREARAASAPAAPAAAAKGPRKKAAAARATGRTRSPAPAAAAAAAASGACGGEGPLGDDGLFPQLSCALASMTQRPRKGLQPGVGRLCALPVSPLHV</sequence>
<reference evidence="3 4" key="1">
    <citation type="journal article" date="2013" name="BMC Genomics">
        <title>Reconstruction of the lipid metabolism for the microalga Monoraphidium neglectum from its genome sequence reveals characteristics suitable for biofuel production.</title>
        <authorList>
            <person name="Bogen C."/>
            <person name="Al-Dilaimi A."/>
            <person name="Albersmeier A."/>
            <person name="Wichmann J."/>
            <person name="Grundmann M."/>
            <person name="Rupp O."/>
            <person name="Lauersen K.J."/>
            <person name="Blifernez-Klassen O."/>
            <person name="Kalinowski J."/>
            <person name="Goesmann A."/>
            <person name="Mussgnug J.H."/>
            <person name="Kruse O."/>
        </authorList>
    </citation>
    <scope>NUCLEOTIDE SEQUENCE [LARGE SCALE GENOMIC DNA]</scope>
    <source>
        <strain evidence="3 4">SAG 48.87</strain>
    </source>
</reference>
<feature type="transmembrane region" description="Helical" evidence="2">
    <location>
        <begin position="69"/>
        <end position="88"/>
    </location>
</feature>